<dbReference type="Gene3D" id="2.150.10.10">
    <property type="entry name" value="Serralysin-like metalloprotease, C-terminal"/>
    <property type="match status" value="3"/>
</dbReference>
<accession>R7TLW7</accession>
<dbReference type="SUPFAM" id="SSF51120">
    <property type="entry name" value="beta-Roll"/>
    <property type="match status" value="3"/>
</dbReference>
<dbReference type="PRINTS" id="PR00313">
    <property type="entry name" value="CABNDNGRPT"/>
</dbReference>
<evidence type="ECO:0000313" key="4">
    <source>
        <dbReference type="EMBL" id="ELT94517.1"/>
    </source>
</evidence>
<sequence>AGVQLQDGETFQTADVLASRTRKYNPRGQDDESDSGPGADASTAFIRSKAGELFNFRLDQHQVEEAHGSDGGEILDAAQVAQSGQAKDDNVADHKLWMYGRDGGDTLQGNADGVMLDGGRGNDRIEAGLGRNMVIGGEGQDEFVLHLETTTTDDLRSDLLYDFTSIEGNRDLIDLQSVLPESVAADTIHSFVKVTDAGVFVDVNGGGQFDVSNQLARFGERSDIDNLIRFRLPDGQEIEFNREDALLQHVGTGSGEHLRGGEGGDILIGLAGNDVLDGDALTNVESADHLYGGRGNDTLIFDGLDLTEGTVEGGEGFDTAKLQGDTGESLSLDLQTAGIERAFGSFSDDVLDGSGYTGPDGFNKNSGAYDANNAQRTELFGKYGNDTLKGGIANDYLDGGYDDDVIAGGAGRDFMCFFTLKYVIGRFKRSYPYRQ</sequence>
<protein>
    <recommendedName>
        <fullName evidence="7">Peptidase M10 serralysin C-terminal domain-containing protein</fullName>
    </recommendedName>
</protein>
<feature type="non-terminal residue" evidence="4">
    <location>
        <position position="1"/>
    </location>
</feature>
<dbReference type="InterPro" id="IPR011049">
    <property type="entry name" value="Serralysin-like_metalloprot_C"/>
</dbReference>
<evidence type="ECO:0000313" key="6">
    <source>
        <dbReference type="Proteomes" id="UP000014760"/>
    </source>
</evidence>
<reference evidence="4 6" key="2">
    <citation type="journal article" date="2013" name="Nature">
        <title>Insights into bilaterian evolution from three spiralian genomes.</title>
        <authorList>
            <person name="Simakov O."/>
            <person name="Marletaz F."/>
            <person name="Cho S.J."/>
            <person name="Edsinger-Gonzales E."/>
            <person name="Havlak P."/>
            <person name="Hellsten U."/>
            <person name="Kuo D.H."/>
            <person name="Larsson T."/>
            <person name="Lv J."/>
            <person name="Arendt D."/>
            <person name="Savage R."/>
            <person name="Osoegawa K."/>
            <person name="de Jong P."/>
            <person name="Grimwood J."/>
            <person name="Chapman J.A."/>
            <person name="Shapiro H."/>
            <person name="Aerts A."/>
            <person name="Otillar R.P."/>
            <person name="Terry A.Y."/>
            <person name="Boore J.L."/>
            <person name="Grigoriev I.V."/>
            <person name="Lindberg D.R."/>
            <person name="Seaver E.C."/>
            <person name="Weisblat D.A."/>
            <person name="Putnam N.H."/>
            <person name="Rokhsar D.S."/>
        </authorList>
    </citation>
    <scope>NUCLEOTIDE SEQUENCE</scope>
    <source>
        <strain evidence="4 6">I ESC-2004</strain>
    </source>
</reference>
<dbReference type="InterPro" id="IPR001343">
    <property type="entry name" value="Hemolysn_Ca-bd"/>
</dbReference>
<organism evidence="4">
    <name type="scientific">Capitella teleta</name>
    <name type="common">Polychaete worm</name>
    <dbReference type="NCBI Taxonomy" id="283909"/>
    <lineage>
        <taxon>Eukaryota</taxon>
        <taxon>Metazoa</taxon>
        <taxon>Spiralia</taxon>
        <taxon>Lophotrochozoa</taxon>
        <taxon>Annelida</taxon>
        <taxon>Polychaeta</taxon>
        <taxon>Sedentaria</taxon>
        <taxon>Scolecida</taxon>
        <taxon>Capitellidae</taxon>
        <taxon>Capitella</taxon>
    </lineage>
</organism>
<name>R7TLW7_CAPTE</name>
<dbReference type="GO" id="GO:0005576">
    <property type="term" value="C:extracellular region"/>
    <property type="evidence" value="ECO:0007669"/>
    <property type="project" value="UniProtKB-SubCell"/>
</dbReference>
<reference evidence="6" key="1">
    <citation type="submission" date="2012-12" db="EMBL/GenBank/DDBJ databases">
        <authorList>
            <person name="Hellsten U."/>
            <person name="Grimwood J."/>
            <person name="Chapman J.A."/>
            <person name="Shapiro H."/>
            <person name="Aerts A."/>
            <person name="Otillar R.P."/>
            <person name="Terry A.Y."/>
            <person name="Boore J.L."/>
            <person name="Simakov O."/>
            <person name="Marletaz F."/>
            <person name="Cho S.-J."/>
            <person name="Edsinger-Gonzales E."/>
            <person name="Havlak P."/>
            <person name="Kuo D.-H."/>
            <person name="Larsson T."/>
            <person name="Lv J."/>
            <person name="Arendt D."/>
            <person name="Savage R."/>
            <person name="Osoegawa K."/>
            <person name="de Jong P."/>
            <person name="Lindberg D.R."/>
            <person name="Seaver E.C."/>
            <person name="Weisblat D.A."/>
            <person name="Putnam N.H."/>
            <person name="Grigoriev I.V."/>
            <person name="Rokhsar D.S."/>
        </authorList>
    </citation>
    <scope>NUCLEOTIDE SEQUENCE</scope>
    <source>
        <strain evidence="6">I ESC-2004</strain>
    </source>
</reference>
<comment type="subcellular location">
    <subcellularLocation>
        <location evidence="1">Secreted</location>
    </subcellularLocation>
</comment>
<dbReference type="AlphaFoldDB" id="R7TLW7"/>
<dbReference type="Proteomes" id="UP000014760">
    <property type="component" value="Unassembled WGS sequence"/>
</dbReference>
<dbReference type="InterPro" id="IPR050557">
    <property type="entry name" value="RTX_toxin/Mannuronan_C5-epim"/>
</dbReference>
<evidence type="ECO:0008006" key="7">
    <source>
        <dbReference type="Google" id="ProtNLM"/>
    </source>
</evidence>
<evidence type="ECO:0000256" key="2">
    <source>
        <dbReference type="ARBA" id="ARBA00022525"/>
    </source>
</evidence>
<evidence type="ECO:0000256" key="1">
    <source>
        <dbReference type="ARBA" id="ARBA00004613"/>
    </source>
</evidence>
<proteinExistence type="predicted"/>
<reference evidence="5" key="3">
    <citation type="submission" date="2015-06" db="UniProtKB">
        <authorList>
            <consortium name="EnsemblMetazoa"/>
        </authorList>
    </citation>
    <scope>IDENTIFICATION</scope>
</reference>
<dbReference type="HOGENOM" id="CLU_631023_0_0_1"/>
<dbReference type="PANTHER" id="PTHR38340">
    <property type="entry name" value="S-LAYER PROTEIN"/>
    <property type="match status" value="1"/>
</dbReference>
<feature type="region of interest" description="Disordered" evidence="3">
    <location>
        <begin position="1"/>
        <end position="42"/>
    </location>
</feature>
<keyword evidence="6" id="KW-1185">Reference proteome</keyword>
<evidence type="ECO:0000313" key="5">
    <source>
        <dbReference type="EnsemblMetazoa" id="CapteP199901"/>
    </source>
</evidence>
<dbReference type="Pfam" id="PF00353">
    <property type="entry name" value="HemolysinCabind"/>
    <property type="match status" value="4"/>
</dbReference>
<dbReference type="EMBL" id="KB309395">
    <property type="protein sequence ID" value="ELT94517.1"/>
    <property type="molecule type" value="Genomic_DNA"/>
</dbReference>
<gene>
    <name evidence="4" type="ORF">CAPTEDRAFT_199901</name>
</gene>
<dbReference type="EMBL" id="AMQN01029145">
    <property type="status" value="NOT_ANNOTATED_CDS"/>
    <property type="molecule type" value="Genomic_DNA"/>
</dbReference>
<dbReference type="PANTHER" id="PTHR38340:SF1">
    <property type="entry name" value="S-LAYER PROTEIN"/>
    <property type="match status" value="1"/>
</dbReference>
<evidence type="ECO:0000256" key="3">
    <source>
        <dbReference type="SAM" id="MobiDB-lite"/>
    </source>
</evidence>
<dbReference type="GO" id="GO:0005509">
    <property type="term" value="F:calcium ion binding"/>
    <property type="evidence" value="ECO:0007669"/>
    <property type="project" value="InterPro"/>
</dbReference>
<keyword evidence="2" id="KW-0964">Secreted</keyword>
<dbReference type="EnsemblMetazoa" id="CapteT199901">
    <property type="protein sequence ID" value="CapteP199901"/>
    <property type="gene ID" value="CapteG199901"/>
</dbReference>